<dbReference type="SUPFAM" id="SSF52540">
    <property type="entry name" value="P-loop containing nucleoside triphosphate hydrolases"/>
    <property type="match status" value="1"/>
</dbReference>
<dbReference type="PANTHER" id="PTHR45766">
    <property type="entry name" value="DNA ANNEALING HELICASE AND ENDONUCLEASE ZRANB3 FAMILY MEMBER"/>
    <property type="match status" value="1"/>
</dbReference>
<dbReference type="InterPro" id="IPR038718">
    <property type="entry name" value="SNF2-like_sf"/>
</dbReference>
<dbReference type="Gene3D" id="3.40.50.10810">
    <property type="entry name" value="Tandem AAA-ATPase domain"/>
    <property type="match status" value="1"/>
</dbReference>
<keyword evidence="1" id="KW-0378">Hydrolase</keyword>
<dbReference type="Pfam" id="PF13091">
    <property type="entry name" value="PLDc_2"/>
    <property type="match status" value="1"/>
</dbReference>
<dbReference type="InterPro" id="IPR027417">
    <property type="entry name" value="P-loop_NTPase"/>
</dbReference>
<accession>A0A6J4LN13</accession>
<dbReference type="AlphaFoldDB" id="A0A6J4LN13"/>
<dbReference type="InterPro" id="IPR025202">
    <property type="entry name" value="PLD-like_dom"/>
</dbReference>
<sequence length="352" mass="40363">MGYFNLWGWKLVDDLVDDLEGTEESRVRLLVGMHSSPAEEVKAALSLQPEDGTVDHSRANQMRKRVAEDFRNQLLVGAPSNQSEAALRRLRDQLLSGKLVVKLHLSMQLHAKLYLFERDDAHVPKIGYVGSSNLTLAGIQKQAELNIDVLDQDATVKLSEWFERRWNERYSLDITKELAQILDESWINEKLIDPYLIYLKIAYHLSSEARAGVSEFSLPKVFEDKLFDFQAAAVKIAAHHLNRRGGVMIGDVVGLGKTLLSTALARVFEDDYGAETLIICPKNLTKMWESYRTTYGLRGQVLSMSKVQRELPNMRRYRLVLIDESHNLRNREGKKYRAIREYIERNDSKCIL</sequence>
<gene>
    <name evidence="3" type="ORF">AVDCRST_MAG93-6434</name>
</gene>
<protein>
    <submittedName>
        <fullName evidence="3">DNA/RNA helicases, SNF2 family</fullName>
    </submittedName>
</protein>
<proteinExistence type="predicted"/>
<evidence type="ECO:0000256" key="1">
    <source>
        <dbReference type="ARBA" id="ARBA00022801"/>
    </source>
</evidence>
<organism evidence="3">
    <name type="scientific">uncultured Chloroflexia bacterium</name>
    <dbReference type="NCBI Taxonomy" id="1672391"/>
    <lineage>
        <taxon>Bacteria</taxon>
        <taxon>Bacillati</taxon>
        <taxon>Chloroflexota</taxon>
        <taxon>Chloroflexia</taxon>
        <taxon>environmental samples</taxon>
    </lineage>
</organism>
<dbReference type="GO" id="GO:0016787">
    <property type="term" value="F:hydrolase activity"/>
    <property type="evidence" value="ECO:0007669"/>
    <property type="project" value="UniProtKB-KW"/>
</dbReference>
<dbReference type="EMBL" id="CADCTR010002169">
    <property type="protein sequence ID" value="CAA9336405.1"/>
    <property type="molecule type" value="Genomic_DNA"/>
</dbReference>
<feature type="non-terminal residue" evidence="3">
    <location>
        <position position="352"/>
    </location>
</feature>
<keyword evidence="3" id="KW-0547">Nucleotide-binding</keyword>
<name>A0A6J4LN13_9CHLR</name>
<dbReference type="GO" id="GO:0004386">
    <property type="term" value="F:helicase activity"/>
    <property type="evidence" value="ECO:0007669"/>
    <property type="project" value="UniProtKB-KW"/>
</dbReference>
<evidence type="ECO:0000313" key="3">
    <source>
        <dbReference type="EMBL" id="CAA9336405.1"/>
    </source>
</evidence>
<evidence type="ECO:0000259" key="2">
    <source>
        <dbReference type="Pfam" id="PF13091"/>
    </source>
</evidence>
<dbReference type="Gene3D" id="3.30.870.10">
    <property type="entry name" value="Endonuclease Chain A"/>
    <property type="match status" value="1"/>
</dbReference>
<keyword evidence="3" id="KW-0347">Helicase</keyword>
<reference evidence="3" key="1">
    <citation type="submission" date="2020-02" db="EMBL/GenBank/DDBJ databases">
        <authorList>
            <person name="Meier V. D."/>
        </authorList>
    </citation>
    <scope>NUCLEOTIDE SEQUENCE</scope>
    <source>
        <strain evidence="3">AVDCRST_MAG93</strain>
    </source>
</reference>
<dbReference type="PANTHER" id="PTHR45766:SF6">
    <property type="entry name" value="SWI_SNF-RELATED MATRIX-ASSOCIATED ACTIN-DEPENDENT REGULATOR OF CHROMATIN SUBFAMILY A-LIKE PROTEIN 1"/>
    <property type="match status" value="1"/>
</dbReference>
<keyword evidence="3" id="KW-0067">ATP-binding</keyword>
<feature type="domain" description="Phospholipase D-like" evidence="2">
    <location>
        <begin position="60"/>
        <end position="166"/>
    </location>
</feature>
<dbReference type="SUPFAM" id="SSF56024">
    <property type="entry name" value="Phospholipase D/nuclease"/>
    <property type="match status" value="1"/>
</dbReference>